<dbReference type="InterPro" id="IPR051180">
    <property type="entry name" value="IKK"/>
</dbReference>
<keyword evidence="6" id="KW-0418">Kinase</keyword>
<evidence type="ECO:0000256" key="1">
    <source>
        <dbReference type="ARBA" id="ARBA00004496"/>
    </source>
</evidence>
<comment type="subcellular location">
    <subcellularLocation>
        <location evidence="1">Cytoplasm</location>
    </subcellularLocation>
</comment>
<dbReference type="EMBL" id="CAUEEQ010004380">
    <property type="protein sequence ID" value="CAJ0927263.1"/>
    <property type="molecule type" value="Genomic_DNA"/>
</dbReference>
<feature type="domain" description="Serine-threonine/tyrosine-protein kinase catalytic" evidence="8">
    <location>
        <begin position="52"/>
        <end position="97"/>
    </location>
</feature>
<reference evidence="9" key="1">
    <citation type="submission" date="2023-07" db="EMBL/GenBank/DDBJ databases">
        <authorList>
            <person name="Stuckert A."/>
        </authorList>
    </citation>
    <scope>NUCLEOTIDE SEQUENCE</scope>
</reference>
<keyword evidence="2" id="KW-0963">Cytoplasm</keyword>
<organism evidence="9 10">
    <name type="scientific">Ranitomeya imitator</name>
    <name type="common">mimic poison frog</name>
    <dbReference type="NCBI Taxonomy" id="111125"/>
    <lineage>
        <taxon>Eukaryota</taxon>
        <taxon>Metazoa</taxon>
        <taxon>Chordata</taxon>
        <taxon>Craniata</taxon>
        <taxon>Vertebrata</taxon>
        <taxon>Euteleostomi</taxon>
        <taxon>Amphibia</taxon>
        <taxon>Batrachia</taxon>
        <taxon>Anura</taxon>
        <taxon>Neobatrachia</taxon>
        <taxon>Hyloidea</taxon>
        <taxon>Dendrobatidae</taxon>
        <taxon>Dendrobatinae</taxon>
        <taxon>Ranitomeya</taxon>
    </lineage>
</organism>
<evidence type="ECO:0000256" key="7">
    <source>
        <dbReference type="ARBA" id="ARBA00022840"/>
    </source>
</evidence>
<dbReference type="Gene3D" id="3.30.200.20">
    <property type="entry name" value="Phosphorylase Kinase, domain 1"/>
    <property type="match status" value="1"/>
</dbReference>
<dbReference type="InterPro" id="IPR011009">
    <property type="entry name" value="Kinase-like_dom_sf"/>
</dbReference>
<sequence length="120" mass="13807">MTTRSQNRRILTVDSNATVVPDSIQFLMNIFTVFHDISNDLEIVLCPSPNFQQTRGEEVAIKQCRQELSPKNRERWCLEIQIMKKLNHKNVVSAREVPEGLQKLAPNDLPLLAMEFCLGR</sequence>
<evidence type="ECO:0000256" key="2">
    <source>
        <dbReference type="ARBA" id="ARBA00022490"/>
    </source>
</evidence>
<gene>
    <name evidence="9" type="ORF">RIMI_LOCUS3001658</name>
</gene>
<dbReference type="InterPro" id="IPR001245">
    <property type="entry name" value="Ser-Thr/Tyr_kinase_cat_dom"/>
</dbReference>
<dbReference type="PANTHER" id="PTHR22969:SF7">
    <property type="entry name" value="INHIBITOR OF NUCLEAR FACTOR KAPPA-B KINASE SUBUNIT BETA"/>
    <property type="match status" value="1"/>
</dbReference>
<dbReference type="Proteomes" id="UP001176940">
    <property type="component" value="Unassembled WGS sequence"/>
</dbReference>
<protein>
    <recommendedName>
        <fullName evidence="8">Serine-threonine/tyrosine-protein kinase catalytic domain-containing protein</fullName>
    </recommendedName>
</protein>
<evidence type="ECO:0000256" key="4">
    <source>
        <dbReference type="ARBA" id="ARBA00022679"/>
    </source>
</evidence>
<name>A0ABN9KWT4_9NEOB</name>
<evidence type="ECO:0000313" key="10">
    <source>
        <dbReference type="Proteomes" id="UP001176940"/>
    </source>
</evidence>
<comment type="caution">
    <text evidence="9">The sequence shown here is derived from an EMBL/GenBank/DDBJ whole genome shotgun (WGS) entry which is preliminary data.</text>
</comment>
<keyword evidence="10" id="KW-1185">Reference proteome</keyword>
<dbReference type="PANTHER" id="PTHR22969">
    <property type="entry name" value="IKB KINASE"/>
    <property type="match status" value="1"/>
</dbReference>
<evidence type="ECO:0000313" key="9">
    <source>
        <dbReference type="EMBL" id="CAJ0927263.1"/>
    </source>
</evidence>
<evidence type="ECO:0000259" key="8">
    <source>
        <dbReference type="Pfam" id="PF07714"/>
    </source>
</evidence>
<dbReference type="SUPFAM" id="SSF56112">
    <property type="entry name" value="Protein kinase-like (PK-like)"/>
    <property type="match status" value="1"/>
</dbReference>
<proteinExistence type="predicted"/>
<keyword evidence="3" id="KW-0723">Serine/threonine-protein kinase</keyword>
<dbReference type="Pfam" id="PF07714">
    <property type="entry name" value="PK_Tyr_Ser-Thr"/>
    <property type="match status" value="1"/>
</dbReference>
<keyword evidence="7" id="KW-0067">ATP-binding</keyword>
<keyword evidence="5" id="KW-0547">Nucleotide-binding</keyword>
<keyword evidence="4" id="KW-0808">Transferase</keyword>
<evidence type="ECO:0000256" key="6">
    <source>
        <dbReference type="ARBA" id="ARBA00022777"/>
    </source>
</evidence>
<evidence type="ECO:0000256" key="3">
    <source>
        <dbReference type="ARBA" id="ARBA00022527"/>
    </source>
</evidence>
<evidence type="ECO:0000256" key="5">
    <source>
        <dbReference type="ARBA" id="ARBA00022741"/>
    </source>
</evidence>
<accession>A0ABN9KWT4</accession>